<dbReference type="InParanoid" id="D8UFW1"/>
<dbReference type="RefSeq" id="XP_002957555.1">
    <property type="nucleotide sequence ID" value="XM_002957509.1"/>
</dbReference>
<gene>
    <name evidence="2" type="ORF">VOLCADRAFT_98637</name>
</gene>
<name>D8UFW1_VOLCA</name>
<dbReference type="AlphaFoldDB" id="D8UFW1"/>
<dbReference type="GeneID" id="9626962"/>
<reference evidence="2 3" key="1">
    <citation type="journal article" date="2010" name="Science">
        <title>Genomic analysis of organismal complexity in the multicellular green alga Volvox carteri.</title>
        <authorList>
            <person name="Prochnik S.E."/>
            <person name="Umen J."/>
            <person name="Nedelcu A.M."/>
            <person name="Hallmann A."/>
            <person name="Miller S.M."/>
            <person name="Nishii I."/>
            <person name="Ferris P."/>
            <person name="Kuo A."/>
            <person name="Mitros T."/>
            <person name="Fritz-Laylin L.K."/>
            <person name="Hellsten U."/>
            <person name="Chapman J."/>
            <person name="Simakov O."/>
            <person name="Rensing S.A."/>
            <person name="Terry A."/>
            <person name="Pangilinan J."/>
            <person name="Kapitonov V."/>
            <person name="Jurka J."/>
            <person name="Salamov A."/>
            <person name="Shapiro H."/>
            <person name="Schmutz J."/>
            <person name="Grimwood J."/>
            <person name="Lindquist E."/>
            <person name="Lucas S."/>
            <person name="Grigoriev I.V."/>
            <person name="Schmitt R."/>
            <person name="Kirk D."/>
            <person name="Rokhsar D.S."/>
        </authorList>
    </citation>
    <scope>NUCLEOTIDE SEQUENCE [LARGE SCALE GENOMIC DNA]</scope>
    <source>
        <strain evidence="3">f. Nagariensis / Eve</strain>
    </source>
</reference>
<feature type="compositionally biased region" description="Polar residues" evidence="1">
    <location>
        <begin position="76"/>
        <end position="87"/>
    </location>
</feature>
<proteinExistence type="predicted"/>
<protein>
    <submittedName>
        <fullName evidence="2">Uncharacterized protein</fullName>
    </submittedName>
</protein>
<keyword evidence="3" id="KW-1185">Reference proteome</keyword>
<organism evidence="3">
    <name type="scientific">Volvox carteri f. nagariensis</name>
    <dbReference type="NCBI Taxonomy" id="3068"/>
    <lineage>
        <taxon>Eukaryota</taxon>
        <taxon>Viridiplantae</taxon>
        <taxon>Chlorophyta</taxon>
        <taxon>core chlorophytes</taxon>
        <taxon>Chlorophyceae</taxon>
        <taxon>CS clade</taxon>
        <taxon>Chlamydomonadales</taxon>
        <taxon>Volvocaceae</taxon>
        <taxon>Volvox</taxon>
    </lineage>
</organism>
<sequence>MVLRKLRFLSNRNMEEIELAGPQVQAQQDHGAQGVEMQHVHKLRTGGHRETEITTAAHADADAASPTAGSIPPPSSSSCRDGDSITNGVVSGLSSGSGGMFDSRDTKTINRCMAAHRRLEEDQKRCLRLSVAAGMKLELDSQAAKKRPW</sequence>
<dbReference type="KEGG" id="vcn:VOLCADRAFT_98637"/>
<dbReference type="EMBL" id="GL378395">
    <property type="protein sequence ID" value="EFJ41449.1"/>
    <property type="molecule type" value="Genomic_DNA"/>
</dbReference>
<accession>D8UFW1</accession>
<evidence type="ECO:0000256" key="1">
    <source>
        <dbReference type="SAM" id="MobiDB-lite"/>
    </source>
</evidence>
<feature type="region of interest" description="Disordered" evidence="1">
    <location>
        <begin position="56"/>
        <end position="104"/>
    </location>
</feature>
<dbReference type="Proteomes" id="UP000001058">
    <property type="component" value="Unassembled WGS sequence"/>
</dbReference>
<feature type="compositionally biased region" description="Low complexity" evidence="1">
    <location>
        <begin position="56"/>
        <end position="68"/>
    </location>
</feature>
<evidence type="ECO:0000313" key="3">
    <source>
        <dbReference type="Proteomes" id="UP000001058"/>
    </source>
</evidence>
<evidence type="ECO:0000313" key="2">
    <source>
        <dbReference type="EMBL" id="EFJ41449.1"/>
    </source>
</evidence>